<proteinExistence type="inferred from homology"/>
<dbReference type="Gene3D" id="2.60.40.3330">
    <property type="match status" value="1"/>
</dbReference>
<accession>A0A915IH97</accession>
<evidence type="ECO:0000256" key="1">
    <source>
        <dbReference type="ARBA" id="ARBA00010112"/>
    </source>
</evidence>
<keyword evidence="3" id="KW-1185">Reference proteome</keyword>
<dbReference type="PANTHER" id="PTHR21700">
    <property type="entry name" value="TRANSTHYRETIN-LIKE FAMILY PROTEIN-RELATED"/>
    <property type="match status" value="1"/>
</dbReference>
<dbReference type="GO" id="GO:0009986">
    <property type="term" value="C:cell surface"/>
    <property type="evidence" value="ECO:0007669"/>
    <property type="project" value="InterPro"/>
</dbReference>
<dbReference type="Proteomes" id="UP000887565">
    <property type="component" value="Unplaced"/>
</dbReference>
<organism evidence="3 4">
    <name type="scientific">Romanomermis culicivorax</name>
    <name type="common">Nematode worm</name>
    <dbReference type="NCBI Taxonomy" id="13658"/>
    <lineage>
        <taxon>Eukaryota</taxon>
        <taxon>Metazoa</taxon>
        <taxon>Ecdysozoa</taxon>
        <taxon>Nematoda</taxon>
        <taxon>Enoplea</taxon>
        <taxon>Dorylaimia</taxon>
        <taxon>Mermithida</taxon>
        <taxon>Mermithoidea</taxon>
        <taxon>Mermithidae</taxon>
        <taxon>Romanomermis</taxon>
    </lineage>
</organism>
<evidence type="ECO:0000256" key="2">
    <source>
        <dbReference type="SAM" id="SignalP"/>
    </source>
</evidence>
<keyword evidence="2" id="KW-0732">Signal</keyword>
<dbReference type="InterPro" id="IPR001534">
    <property type="entry name" value="Transthyretin-like"/>
</dbReference>
<sequence>MYNSAVIIILLSSSFLYCCRAKRECVAVTGHFKCQSPALVYAKLVDNDGVTSDAMAEMCPVTVSTGSFDLRGCASDVVGRIDPEIHIYHKCKGSDTRQIKLIVPQSALDGSNATAYNFEQVIDLDGFRMKNERAVSKFPKLSDKCRKG</sequence>
<evidence type="ECO:0000313" key="4">
    <source>
        <dbReference type="WBParaSite" id="nRc.2.0.1.t12742-RA"/>
    </source>
</evidence>
<dbReference type="AlphaFoldDB" id="A0A915IH97"/>
<protein>
    <submittedName>
        <fullName evidence="4">Uncharacterized protein</fullName>
    </submittedName>
</protein>
<dbReference type="WBParaSite" id="nRc.2.0.1.t12742-RA">
    <property type="protein sequence ID" value="nRc.2.0.1.t12742-RA"/>
    <property type="gene ID" value="nRc.2.0.1.g12742"/>
</dbReference>
<dbReference type="PANTHER" id="PTHR21700:SF46">
    <property type="entry name" value="TRANSTHYRETIN-LIKE PROTEIN 52"/>
    <property type="match status" value="1"/>
</dbReference>
<dbReference type="InterPro" id="IPR038479">
    <property type="entry name" value="Transthyretin-like_sf"/>
</dbReference>
<dbReference type="Pfam" id="PF01060">
    <property type="entry name" value="TTR-52"/>
    <property type="match status" value="1"/>
</dbReference>
<reference evidence="4" key="1">
    <citation type="submission" date="2022-11" db="UniProtKB">
        <authorList>
            <consortium name="WormBaseParasite"/>
        </authorList>
    </citation>
    <scope>IDENTIFICATION</scope>
</reference>
<evidence type="ECO:0000313" key="3">
    <source>
        <dbReference type="Proteomes" id="UP000887565"/>
    </source>
</evidence>
<feature type="signal peptide" evidence="2">
    <location>
        <begin position="1"/>
        <end position="21"/>
    </location>
</feature>
<name>A0A915IH97_ROMCU</name>
<feature type="chain" id="PRO_5036954936" evidence="2">
    <location>
        <begin position="22"/>
        <end position="148"/>
    </location>
</feature>
<comment type="similarity">
    <text evidence="1">Belongs to the nematode transthyretin-like family.</text>
</comment>